<sequence length="107" mass="11642">MTPQRGLNKTAPAAVLHGSMFSKPCAPAQERVRRTRAAAQAAALGVIIPYDGSAEKHQSKPKDLFRPGLSFFQAPPVALFSFSALFPKKTPQLFQRAAAFFSQLNKI</sequence>
<reference evidence="5 6" key="1">
    <citation type="journal article" date="2019" name="Nat. Med.">
        <title>A library of human gut bacterial isolates paired with longitudinal multiomics data enables mechanistic microbiome research.</title>
        <authorList>
            <person name="Poyet M."/>
            <person name="Groussin M."/>
            <person name="Gibbons S.M."/>
            <person name="Avila-Pacheco J."/>
            <person name="Jiang X."/>
            <person name="Kearney S.M."/>
            <person name="Perrotta A.R."/>
            <person name="Berdy B."/>
            <person name="Zhao S."/>
            <person name="Lieberman T.D."/>
            <person name="Swanson P.K."/>
            <person name="Smith M."/>
            <person name="Roesemann S."/>
            <person name="Alexander J.E."/>
            <person name="Rich S.A."/>
            <person name="Livny J."/>
            <person name="Vlamakis H."/>
            <person name="Clish C."/>
            <person name="Bullock K."/>
            <person name="Deik A."/>
            <person name="Scott J."/>
            <person name="Pierce K.A."/>
            <person name="Xavier R.J."/>
            <person name="Alm E.J."/>
        </authorList>
    </citation>
    <scope>NUCLEOTIDE SEQUENCE [LARGE SCALE GENOMIC DNA]</scope>
    <source>
        <strain evidence="2 6">BIOML-A4</strain>
        <strain evidence="3 5">BIOML-A7</strain>
    </source>
</reference>
<proteinExistence type="predicted"/>
<protein>
    <submittedName>
        <fullName evidence="3">Uncharacterized protein</fullName>
    </submittedName>
</protein>
<evidence type="ECO:0000313" key="2">
    <source>
        <dbReference type="EMBL" id="MTS26572.1"/>
    </source>
</evidence>
<dbReference type="GeneID" id="42857818"/>
<dbReference type="AlphaFoldDB" id="A0A6I3QKN5"/>
<dbReference type="EMBL" id="WMZR01000006">
    <property type="protein sequence ID" value="MTS51054.1"/>
    <property type="molecule type" value="Genomic_DNA"/>
</dbReference>
<gene>
    <name evidence="1" type="ORF">FYJ76_16435</name>
    <name evidence="3" type="ORF">GMD52_05825</name>
    <name evidence="2" type="ORF">GMD59_04625</name>
</gene>
<dbReference type="RefSeq" id="WP_133303690.1">
    <property type="nucleotide sequence ID" value="NZ_CAUBPW010000033.1"/>
</dbReference>
<evidence type="ECO:0000313" key="5">
    <source>
        <dbReference type="Proteomes" id="UP000449193"/>
    </source>
</evidence>
<dbReference type="Proteomes" id="UP000449193">
    <property type="component" value="Unassembled WGS sequence"/>
</dbReference>
<reference evidence="1 4" key="2">
    <citation type="submission" date="2019-08" db="EMBL/GenBank/DDBJ databases">
        <title>In-depth cultivation of the pig gut microbiome towards novel bacterial diversity and tailored functional studies.</title>
        <authorList>
            <person name="Wylensek D."/>
            <person name="Hitch T.C.A."/>
            <person name="Clavel T."/>
        </authorList>
    </citation>
    <scope>NUCLEOTIDE SEQUENCE [LARGE SCALE GENOMIC DNA]</scope>
    <source>
        <strain evidence="1 4">WCA3-601-WT-6J</strain>
    </source>
</reference>
<evidence type="ECO:0000313" key="4">
    <source>
        <dbReference type="Proteomes" id="UP000431913"/>
    </source>
</evidence>
<dbReference type="Proteomes" id="UP000472755">
    <property type="component" value="Unassembled WGS sequence"/>
</dbReference>
<dbReference type="EMBL" id="VUNJ01000029">
    <property type="protein sequence ID" value="MST93501.1"/>
    <property type="molecule type" value="Genomic_DNA"/>
</dbReference>
<comment type="caution">
    <text evidence="3">The sequence shown here is derived from an EMBL/GenBank/DDBJ whole genome shotgun (WGS) entry which is preliminary data.</text>
</comment>
<dbReference type="Proteomes" id="UP000431913">
    <property type="component" value="Unassembled WGS sequence"/>
</dbReference>
<organism evidence="3 5">
    <name type="scientific">Ruthenibacterium lactatiformans</name>
    <dbReference type="NCBI Taxonomy" id="1550024"/>
    <lineage>
        <taxon>Bacteria</taxon>
        <taxon>Bacillati</taxon>
        <taxon>Bacillota</taxon>
        <taxon>Clostridia</taxon>
        <taxon>Eubacteriales</taxon>
        <taxon>Oscillospiraceae</taxon>
        <taxon>Ruthenibacterium</taxon>
    </lineage>
</organism>
<dbReference type="EMBL" id="WMZU01000004">
    <property type="protein sequence ID" value="MTS26572.1"/>
    <property type="molecule type" value="Genomic_DNA"/>
</dbReference>
<evidence type="ECO:0000313" key="6">
    <source>
        <dbReference type="Proteomes" id="UP000472755"/>
    </source>
</evidence>
<evidence type="ECO:0000313" key="1">
    <source>
        <dbReference type="EMBL" id="MST93501.1"/>
    </source>
</evidence>
<accession>A0A6I3QKN5</accession>
<name>A0A6I3QKN5_9FIRM</name>
<evidence type="ECO:0000313" key="3">
    <source>
        <dbReference type="EMBL" id="MTS51054.1"/>
    </source>
</evidence>